<gene>
    <name evidence="2" type="ORF">EYF80_046092</name>
</gene>
<comment type="caution">
    <text evidence="2">The sequence shown here is derived from an EMBL/GenBank/DDBJ whole genome shotgun (WGS) entry which is preliminary data.</text>
</comment>
<feature type="region of interest" description="Disordered" evidence="1">
    <location>
        <begin position="1"/>
        <end position="127"/>
    </location>
</feature>
<organism evidence="2 3">
    <name type="scientific">Liparis tanakae</name>
    <name type="common">Tanaka's snailfish</name>
    <dbReference type="NCBI Taxonomy" id="230148"/>
    <lineage>
        <taxon>Eukaryota</taxon>
        <taxon>Metazoa</taxon>
        <taxon>Chordata</taxon>
        <taxon>Craniata</taxon>
        <taxon>Vertebrata</taxon>
        <taxon>Euteleostomi</taxon>
        <taxon>Actinopterygii</taxon>
        <taxon>Neopterygii</taxon>
        <taxon>Teleostei</taxon>
        <taxon>Neoteleostei</taxon>
        <taxon>Acanthomorphata</taxon>
        <taxon>Eupercaria</taxon>
        <taxon>Perciformes</taxon>
        <taxon>Cottioidei</taxon>
        <taxon>Cottales</taxon>
        <taxon>Liparidae</taxon>
        <taxon>Liparis</taxon>
    </lineage>
</organism>
<dbReference type="AlphaFoldDB" id="A0A4Z2FRC3"/>
<proteinExistence type="predicted"/>
<feature type="compositionally biased region" description="Acidic residues" evidence="1">
    <location>
        <begin position="118"/>
        <end position="127"/>
    </location>
</feature>
<accession>A0A4Z2FRC3</accession>
<evidence type="ECO:0000313" key="3">
    <source>
        <dbReference type="Proteomes" id="UP000314294"/>
    </source>
</evidence>
<evidence type="ECO:0000256" key="1">
    <source>
        <dbReference type="SAM" id="MobiDB-lite"/>
    </source>
</evidence>
<reference evidence="2 3" key="1">
    <citation type="submission" date="2019-03" db="EMBL/GenBank/DDBJ databases">
        <title>First draft genome of Liparis tanakae, snailfish: a comprehensive survey of snailfish specific genes.</title>
        <authorList>
            <person name="Kim W."/>
            <person name="Song I."/>
            <person name="Jeong J.-H."/>
            <person name="Kim D."/>
            <person name="Kim S."/>
            <person name="Ryu S."/>
            <person name="Song J.Y."/>
            <person name="Lee S.K."/>
        </authorList>
    </citation>
    <scope>NUCLEOTIDE SEQUENCE [LARGE SCALE GENOMIC DNA]</scope>
    <source>
        <tissue evidence="2">Muscle</tissue>
    </source>
</reference>
<protein>
    <submittedName>
        <fullName evidence="2">Uncharacterized protein</fullName>
    </submittedName>
</protein>
<dbReference type="EMBL" id="SRLO01000949">
    <property type="protein sequence ID" value="TNN43708.1"/>
    <property type="molecule type" value="Genomic_DNA"/>
</dbReference>
<sequence>MFIRDVPTCEKHVDRPAGQGSEGAGAHAGVAPLHAAEAPARPGGGQQEEGPVGQTLQEVPPPRGKRPAVPKPGASLAPRLQSSSRGDPESNTTWLGPAPQLSSTDTGFAARVFRREREEEEEEEEGY</sequence>
<evidence type="ECO:0000313" key="2">
    <source>
        <dbReference type="EMBL" id="TNN43708.1"/>
    </source>
</evidence>
<keyword evidence="3" id="KW-1185">Reference proteome</keyword>
<dbReference type="Proteomes" id="UP000314294">
    <property type="component" value="Unassembled WGS sequence"/>
</dbReference>
<feature type="compositionally biased region" description="Polar residues" evidence="1">
    <location>
        <begin position="80"/>
        <end position="106"/>
    </location>
</feature>
<name>A0A4Z2FRC3_9TELE</name>